<dbReference type="SUPFAM" id="SSF48403">
    <property type="entry name" value="Ankyrin repeat"/>
    <property type="match status" value="1"/>
</dbReference>
<feature type="compositionally biased region" description="Polar residues" evidence="4">
    <location>
        <begin position="695"/>
        <end position="705"/>
    </location>
</feature>
<dbReference type="Pfam" id="PF00023">
    <property type="entry name" value="Ank"/>
    <property type="match status" value="1"/>
</dbReference>
<evidence type="ECO:0000256" key="4">
    <source>
        <dbReference type="SAM" id="MobiDB-lite"/>
    </source>
</evidence>
<dbReference type="InterPro" id="IPR002110">
    <property type="entry name" value="Ankyrin_rpt"/>
</dbReference>
<keyword evidence="1" id="KW-0677">Repeat</keyword>
<keyword evidence="6" id="KW-1185">Reference proteome</keyword>
<dbReference type="Gene3D" id="1.25.40.20">
    <property type="entry name" value="Ankyrin repeat-containing domain"/>
    <property type="match status" value="2"/>
</dbReference>
<evidence type="ECO:0000313" key="6">
    <source>
        <dbReference type="Proteomes" id="UP000278143"/>
    </source>
</evidence>
<evidence type="ECO:0000256" key="1">
    <source>
        <dbReference type="ARBA" id="ARBA00022737"/>
    </source>
</evidence>
<feature type="compositionally biased region" description="Low complexity" evidence="4">
    <location>
        <begin position="162"/>
        <end position="180"/>
    </location>
</feature>
<feature type="region of interest" description="Disordered" evidence="4">
    <location>
        <begin position="486"/>
        <end position="510"/>
    </location>
</feature>
<dbReference type="AlphaFoldDB" id="A0A4P9Z877"/>
<feature type="repeat" description="ANK" evidence="3">
    <location>
        <begin position="583"/>
        <end position="615"/>
    </location>
</feature>
<accession>A0A4P9Z877</accession>
<reference evidence="6" key="1">
    <citation type="journal article" date="2018" name="Nat. Microbiol.">
        <title>Leveraging single-cell genomics to expand the fungal tree of life.</title>
        <authorList>
            <person name="Ahrendt S.R."/>
            <person name="Quandt C.A."/>
            <person name="Ciobanu D."/>
            <person name="Clum A."/>
            <person name="Salamov A."/>
            <person name="Andreopoulos B."/>
            <person name="Cheng J.F."/>
            <person name="Woyke T."/>
            <person name="Pelin A."/>
            <person name="Henrissat B."/>
            <person name="Reynolds N.K."/>
            <person name="Benny G.L."/>
            <person name="Smith M.E."/>
            <person name="James T.Y."/>
            <person name="Grigoriev I.V."/>
        </authorList>
    </citation>
    <scope>NUCLEOTIDE SEQUENCE [LARGE SCALE GENOMIC DNA]</scope>
    <source>
        <strain evidence="6">Benny S71-1</strain>
    </source>
</reference>
<dbReference type="PANTHER" id="PTHR24198">
    <property type="entry name" value="ANKYRIN REPEAT AND PROTEIN KINASE DOMAIN-CONTAINING PROTEIN"/>
    <property type="match status" value="1"/>
</dbReference>
<feature type="repeat" description="ANK" evidence="3">
    <location>
        <begin position="616"/>
        <end position="648"/>
    </location>
</feature>
<dbReference type="OrthoDB" id="194358at2759"/>
<dbReference type="InterPro" id="IPR036770">
    <property type="entry name" value="Ankyrin_rpt-contain_sf"/>
</dbReference>
<evidence type="ECO:0000256" key="3">
    <source>
        <dbReference type="PROSITE-ProRule" id="PRU00023"/>
    </source>
</evidence>
<dbReference type="EMBL" id="KZ989132">
    <property type="protein sequence ID" value="RKP27950.1"/>
    <property type="molecule type" value="Genomic_DNA"/>
</dbReference>
<dbReference type="PANTHER" id="PTHR24198:SF165">
    <property type="entry name" value="ANKYRIN REPEAT-CONTAINING PROTEIN-RELATED"/>
    <property type="match status" value="1"/>
</dbReference>
<evidence type="ECO:0000313" key="5">
    <source>
        <dbReference type="EMBL" id="RKP27950.1"/>
    </source>
</evidence>
<sequence>MSATTVSVEAPTMPAAYPGMGGVAAAHAPGNITEGPAATAAYAEFAQSTAAIEQEETGCSMDAAAAAASETVPSELESPLSIEEMVSLKKAATSASSALSDPSPSPAKDQQQASQLDPHDVRMSQRKSLDTDETQRALRRNNMPRDPGSLAMPGMRSLPPTLRASSSFGSLRSRPSSSTSCSLAIDAENGGFLTYGEFLCADTRPRWHRRRLVELQMLDDALRESRRFREPSKHRLRSRQSREMLKIRSKDIIMRHRASTIERLNALMPKKKTKKRTKAAIFNEVRLALRDHNVPLTCTLIDLVSPMSLRQKHANEANAILLHALANRMEQVVLLMLERGIPSDINAPILKRDSSSNNNNNNSNNNSQGSNNAGKKTQEFQYPSYFLFAIATGMYNVLVHMIKRANLNQSWYGLTPLMLACSRRTYDDHRVVALLLDYGADPELGILLPQLTFMSRLDRQAFRVPQPWNDEDDGSGEHTLRRRRLAQWGRTSSSAATPRSTQRSDDRKERIMDTATNTKAEHYIFPFEIAAARGNQQSMQLILKRMDSKLIGTANYALLVQNDPSIVASLLRTNINRLQRDEFGSTALHLAAREGNVVLLAILLDAGIDANLPGENGWTPLHEALSQRHVDACQYLLSRGASTSAKNNDDETIRALGERCGLSDTLMAQCLNAPGSLAPQIKELEGLARQHYRHQLSSSSDTTLVSGADKRRADETGQPLAMDNGSRSTLTGGAAEASEPSRFRFQSVKPKRVFTLLSRSVVGRRRNDSTDG</sequence>
<feature type="region of interest" description="Disordered" evidence="4">
    <location>
        <begin position="93"/>
        <end position="180"/>
    </location>
</feature>
<proteinExistence type="predicted"/>
<name>A0A4P9Z877_9FUNG</name>
<dbReference type="PROSITE" id="PS50297">
    <property type="entry name" value="ANK_REP_REGION"/>
    <property type="match status" value="3"/>
</dbReference>
<keyword evidence="2 3" id="KW-0040">ANK repeat</keyword>
<protein>
    <recommendedName>
        <fullName evidence="7">Ankyrin repeat-containing domain protein</fullName>
    </recommendedName>
</protein>
<feature type="compositionally biased region" description="Low complexity" evidence="4">
    <location>
        <begin position="93"/>
        <end position="109"/>
    </location>
</feature>
<feature type="compositionally biased region" description="Basic and acidic residues" evidence="4">
    <location>
        <begin position="117"/>
        <end position="136"/>
    </location>
</feature>
<evidence type="ECO:0000256" key="2">
    <source>
        <dbReference type="ARBA" id="ARBA00023043"/>
    </source>
</evidence>
<feature type="repeat" description="ANK" evidence="3">
    <location>
        <begin position="412"/>
        <end position="441"/>
    </location>
</feature>
<organism evidence="5 6">
    <name type="scientific">Syncephalis pseudoplumigaleata</name>
    <dbReference type="NCBI Taxonomy" id="1712513"/>
    <lineage>
        <taxon>Eukaryota</taxon>
        <taxon>Fungi</taxon>
        <taxon>Fungi incertae sedis</taxon>
        <taxon>Zoopagomycota</taxon>
        <taxon>Zoopagomycotina</taxon>
        <taxon>Zoopagomycetes</taxon>
        <taxon>Zoopagales</taxon>
        <taxon>Piptocephalidaceae</taxon>
        <taxon>Syncephalis</taxon>
    </lineage>
</organism>
<dbReference type="Pfam" id="PF12796">
    <property type="entry name" value="Ank_2"/>
    <property type="match status" value="1"/>
</dbReference>
<feature type="region of interest" description="Disordered" evidence="4">
    <location>
        <begin position="693"/>
        <end position="742"/>
    </location>
</feature>
<gene>
    <name evidence="5" type="ORF">SYNPS1DRAFT_26429</name>
</gene>
<dbReference type="SMART" id="SM00248">
    <property type="entry name" value="ANK"/>
    <property type="match status" value="4"/>
</dbReference>
<dbReference type="PROSITE" id="PS50088">
    <property type="entry name" value="ANK_REPEAT"/>
    <property type="match status" value="3"/>
</dbReference>
<dbReference type="Proteomes" id="UP000278143">
    <property type="component" value="Unassembled WGS sequence"/>
</dbReference>
<feature type="compositionally biased region" description="Low complexity" evidence="4">
    <location>
        <begin position="355"/>
        <end position="372"/>
    </location>
</feature>
<evidence type="ECO:0008006" key="7">
    <source>
        <dbReference type="Google" id="ProtNLM"/>
    </source>
</evidence>
<feature type="region of interest" description="Disordered" evidence="4">
    <location>
        <begin position="348"/>
        <end position="375"/>
    </location>
</feature>
<feature type="compositionally biased region" description="Low complexity" evidence="4">
    <location>
        <begin position="490"/>
        <end position="501"/>
    </location>
</feature>